<evidence type="ECO:0000256" key="1">
    <source>
        <dbReference type="ARBA" id="ARBA00003937"/>
    </source>
</evidence>
<gene>
    <name evidence="16" type="ORF">DK843_19295</name>
</gene>
<dbReference type="PRINTS" id="PR01399">
    <property type="entry name" value="ENTSNTHTASED"/>
</dbReference>
<dbReference type="GO" id="GO:0009239">
    <property type="term" value="P:enterobactin biosynthetic process"/>
    <property type="evidence" value="ECO:0007669"/>
    <property type="project" value="UniProtKB-UniPathway"/>
</dbReference>
<feature type="binding site" evidence="13">
    <location>
        <position position="115"/>
    </location>
    <ligand>
        <name>Mg(2+)</name>
        <dbReference type="ChEBI" id="CHEBI:18420"/>
    </ligand>
</feature>
<keyword evidence="13" id="KW-0460">Magnesium</keyword>
<evidence type="ECO:0000256" key="6">
    <source>
        <dbReference type="ARBA" id="ARBA00022679"/>
    </source>
</evidence>
<proteinExistence type="inferred from homology"/>
<evidence type="ECO:0000259" key="14">
    <source>
        <dbReference type="Pfam" id="PF01648"/>
    </source>
</evidence>
<evidence type="ECO:0000256" key="5">
    <source>
        <dbReference type="ARBA" id="ARBA00019087"/>
    </source>
</evidence>
<evidence type="ECO:0000256" key="9">
    <source>
        <dbReference type="ARBA" id="ARBA00031996"/>
    </source>
</evidence>
<comment type="catalytic activity">
    <reaction evidence="10">
        <text>apo-[aryl-carrier protein] + CoA = holo-[aryl-carrier protein] + adenosine 3',5'-bisphosphate + H(+)</text>
        <dbReference type="Rhea" id="RHEA:48404"/>
        <dbReference type="Rhea" id="RHEA-COMP:15903"/>
        <dbReference type="Rhea" id="RHEA-COMP:17557"/>
        <dbReference type="ChEBI" id="CHEBI:15378"/>
        <dbReference type="ChEBI" id="CHEBI:29999"/>
        <dbReference type="ChEBI" id="CHEBI:57287"/>
        <dbReference type="ChEBI" id="CHEBI:58343"/>
        <dbReference type="ChEBI" id="CHEBI:64479"/>
    </reaction>
</comment>
<comment type="similarity">
    <text evidence="3">Belongs to the P-Pant transferase superfamily. EntD family.</text>
</comment>
<evidence type="ECO:0000256" key="2">
    <source>
        <dbReference type="ARBA" id="ARBA00004993"/>
    </source>
</evidence>
<evidence type="ECO:0000256" key="8">
    <source>
        <dbReference type="ARBA" id="ARBA00029894"/>
    </source>
</evidence>
<dbReference type="InterPro" id="IPR003542">
    <property type="entry name" value="Enbac_synth_compD-like"/>
</dbReference>
<comment type="subunit">
    <text evidence="4">EntB, EntD, EntE, and EntF form a multienzyme complex called enterobactin synthase.</text>
</comment>
<evidence type="ECO:0000256" key="4">
    <source>
        <dbReference type="ARBA" id="ARBA00011503"/>
    </source>
</evidence>
<keyword evidence="7" id="KW-0259">Enterobactin biosynthesis</keyword>
<dbReference type="InterPro" id="IPR037143">
    <property type="entry name" value="4-PPantetheinyl_Trfase_dom_sf"/>
</dbReference>
<evidence type="ECO:0000256" key="11">
    <source>
        <dbReference type="ARBA" id="ARBA00049191"/>
    </source>
</evidence>
<dbReference type="Pfam" id="PF01648">
    <property type="entry name" value="ACPS"/>
    <property type="match status" value="1"/>
</dbReference>
<evidence type="ECO:0000313" key="17">
    <source>
        <dbReference type="Proteomes" id="UP000252038"/>
    </source>
</evidence>
<feature type="binding site" evidence="12">
    <location>
        <position position="159"/>
    </location>
    <ligand>
        <name>CoA</name>
        <dbReference type="ChEBI" id="CHEBI:57287"/>
    </ligand>
</feature>
<feature type="domain" description="4'-phosphopantetheinyl transferase" evidence="14">
    <location>
        <begin position="109"/>
        <end position="178"/>
    </location>
</feature>
<evidence type="ECO:0000256" key="12">
    <source>
        <dbReference type="PIRSR" id="PIRSR603542-1"/>
    </source>
</evidence>
<dbReference type="GO" id="GO:0009366">
    <property type="term" value="C:enterobactin synthetase complex"/>
    <property type="evidence" value="ECO:0007669"/>
    <property type="project" value="InterPro"/>
</dbReference>
<dbReference type="InterPro" id="IPR041354">
    <property type="entry name" value="4PPT_N"/>
</dbReference>
<comment type="function">
    <text evidence="1">Involved in the biosynthesis of the siderophore enterobactin (enterochelin), which is a macrocyclic trimeric lactone of N-(2,3-dihydroxybenzoyl)-serine. The serine trilactone serves as a scaffolding for the three catechol functionalities that provide hexadentate coordination for the tightly ligated iron(2+) atoms. Plays an essential role in the assembly of the enterobactin by catalyzing the transfer of the 4'-phosphopantetheine (Ppant) moiety from coenzyme A to the apo-domains of both EntB (ArCP domain) and EntF (PCP domain) to yield their holo-forms which make them competent for the activation of 2,3-dihydroxybenzoate (DHB) and L-serine, respectively.</text>
</comment>
<dbReference type="KEGG" id="chrb:DK843_19295"/>
<dbReference type="Proteomes" id="UP000252038">
    <property type="component" value="Chromosome"/>
</dbReference>
<dbReference type="EMBL" id="CP029554">
    <property type="protein sequence ID" value="AXE36252.1"/>
    <property type="molecule type" value="Genomic_DNA"/>
</dbReference>
<dbReference type="InterPro" id="IPR008278">
    <property type="entry name" value="4-PPantetheinyl_Trfase_dom"/>
</dbReference>
<evidence type="ECO:0000256" key="7">
    <source>
        <dbReference type="ARBA" id="ARBA00023191"/>
    </source>
</evidence>
<feature type="binding site" evidence="12">
    <location>
        <position position="113"/>
    </location>
    <ligand>
        <name>CoA</name>
        <dbReference type="ChEBI" id="CHEBI:57287"/>
    </ligand>
</feature>
<feature type="binding site" evidence="12">
    <location>
        <begin position="91"/>
        <end position="92"/>
    </location>
    <ligand>
        <name>CoA</name>
        <dbReference type="ChEBI" id="CHEBI:57287"/>
    </ligand>
</feature>
<dbReference type="GO" id="GO:0008897">
    <property type="term" value="F:holo-[acyl-carrier-protein] synthase activity"/>
    <property type="evidence" value="ECO:0007669"/>
    <property type="project" value="InterPro"/>
</dbReference>
<dbReference type="PANTHER" id="PTHR38096">
    <property type="entry name" value="ENTEROBACTIN SYNTHASE COMPONENT D"/>
    <property type="match status" value="1"/>
</dbReference>
<reference evidence="16 17" key="1">
    <citation type="submission" date="2018-05" db="EMBL/GenBank/DDBJ databases">
        <title>Genome sequencing, assembly and analysis of the novel insecticidal bacterium, Chromobacterium phragmitis.</title>
        <authorList>
            <person name="Sparks M.E."/>
            <person name="Blackburn M.B."/>
            <person name="Gundersen-Rindal D.E."/>
        </authorList>
    </citation>
    <scope>NUCLEOTIDE SEQUENCE [LARGE SCALE GENOMIC DNA]</scope>
    <source>
        <strain evidence="16">IIBBL 274-1</strain>
    </source>
</reference>
<accession>A0A344ULV4</accession>
<feature type="binding site" evidence="12">
    <location>
        <position position="55"/>
    </location>
    <ligand>
        <name>CoA</name>
        <dbReference type="ChEBI" id="CHEBI:57287"/>
    </ligand>
</feature>
<comment type="pathway">
    <text evidence="2">Siderophore biosynthesis; enterobactin biosynthesis.</text>
</comment>
<evidence type="ECO:0000256" key="10">
    <source>
        <dbReference type="ARBA" id="ARBA00049176"/>
    </source>
</evidence>
<protein>
    <recommendedName>
        <fullName evidence="5">Enterobactin synthase component D</fullName>
    </recommendedName>
    <alternativeName>
        <fullName evidence="8">4'-phosphopantetheinyl transferase EntD</fullName>
    </alternativeName>
    <alternativeName>
        <fullName evidence="9">Enterochelin synthase D</fullName>
    </alternativeName>
</protein>
<evidence type="ECO:0000256" key="3">
    <source>
        <dbReference type="ARBA" id="ARBA00008342"/>
    </source>
</evidence>
<dbReference type="Pfam" id="PF17837">
    <property type="entry name" value="4PPT_N"/>
    <property type="match status" value="1"/>
</dbReference>
<evidence type="ECO:0000256" key="13">
    <source>
        <dbReference type="PIRSR" id="PIRSR603542-2"/>
    </source>
</evidence>
<dbReference type="PANTHER" id="PTHR38096:SF1">
    <property type="entry name" value="ENTEROBACTIN SYNTHASE COMPONENT D"/>
    <property type="match status" value="1"/>
</dbReference>
<feature type="domain" description="4'-phosphopantetheinyl transferase N-terminal" evidence="15">
    <location>
        <begin position="36"/>
        <end position="101"/>
    </location>
</feature>
<dbReference type="GO" id="GO:0000287">
    <property type="term" value="F:magnesium ion binding"/>
    <property type="evidence" value="ECO:0007669"/>
    <property type="project" value="InterPro"/>
</dbReference>
<comment type="cofactor">
    <cofactor evidence="13">
        <name>Mg(2+)</name>
        <dbReference type="ChEBI" id="CHEBI:18420"/>
    </cofactor>
</comment>
<sequence>MPRHTVSIFDSLLPMDAVVVEARSPEWWESGLLPEELRYVARASDKRRREFTAGRNCARAALARLGWPSAAIVVGPDRQPIFPSTVCGSITHTSGYCAAAVIQKDEVHSIGIDAEFDMPMEDAVARMIMIPQELAKWYAHGYPSHAEVLVFSLKEAFYKAAFPFCRRHIGFKEVVVHPAGQHAHIELVSPRLADELTGLHIVARVGRDGQRIYCAVFLIDRLRNVKWDADIRTSGNCQDTFSPTAILDT</sequence>
<comment type="catalytic activity">
    <reaction evidence="11">
        <text>apo-[peptidyl-carrier protein] + CoA = holo-[peptidyl-carrier protein] + adenosine 3',5'-bisphosphate + H(+)</text>
        <dbReference type="Rhea" id="RHEA:46228"/>
        <dbReference type="Rhea" id="RHEA-COMP:11479"/>
        <dbReference type="Rhea" id="RHEA-COMP:11480"/>
        <dbReference type="ChEBI" id="CHEBI:15378"/>
        <dbReference type="ChEBI" id="CHEBI:29999"/>
        <dbReference type="ChEBI" id="CHEBI:57287"/>
        <dbReference type="ChEBI" id="CHEBI:58343"/>
        <dbReference type="ChEBI" id="CHEBI:64479"/>
    </reaction>
</comment>
<dbReference type="GO" id="GO:0005886">
    <property type="term" value="C:plasma membrane"/>
    <property type="evidence" value="ECO:0007669"/>
    <property type="project" value="TreeGrafter"/>
</dbReference>
<organism evidence="16 17">
    <name type="scientific">Chromobacterium phragmitis</name>
    <dbReference type="NCBI Taxonomy" id="2202141"/>
    <lineage>
        <taxon>Bacteria</taxon>
        <taxon>Pseudomonadati</taxon>
        <taxon>Pseudomonadota</taxon>
        <taxon>Betaproteobacteria</taxon>
        <taxon>Neisseriales</taxon>
        <taxon>Chromobacteriaceae</taxon>
        <taxon>Chromobacterium</taxon>
    </lineage>
</organism>
<feature type="binding site" evidence="13">
    <location>
        <position position="113"/>
    </location>
    <ligand>
        <name>Mg(2+)</name>
        <dbReference type="ChEBI" id="CHEBI:18420"/>
    </ligand>
</feature>
<feature type="binding site" evidence="12">
    <location>
        <position position="155"/>
    </location>
    <ligand>
        <name>CoA</name>
        <dbReference type="ChEBI" id="CHEBI:57287"/>
    </ligand>
</feature>
<evidence type="ECO:0000313" key="16">
    <source>
        <dbReference type="EMBL" id="AXE36252.1"/>
    </source>
</evidence>
<evidence type="ECO:0000259" key="15">
    <source>
        <dbReference type="Pfam" id="PF17837"/>
    </source>
</evidence>
<keyword evidence="13" id="KW-0479">Metal-binding</keyword>
<dbReference type="UniPathway" id="UPA00017"/>
<dbReference type="Gene3D" id="3.90.470.20">
    <property type="entry name" value="4'-phosphopantetheinyl transferase domain"/>
    <property type="match status" value="1"/>
</dbReference>
<keyword evidence="6 16" id="KW-0808">Transferase</keyword>
<feature type="binding site" evidence="12">
    <location>
        <position position="47"/>
    </location>
    <ligand>
        <name>CoA</name>
        <dbReference type="ChEBI" id="CHEBI:57287"/>
    </ligand>
</feature>
<dbReference type="AlphaFoldDB" id="A0A344ULV4"/>
<name>A0A344ULV4_9NEIS</name>
<feature type="binding site" evidence="13">
    <location>
        <position position="114"/>
    </location>
    <ligand>
        <name>Mg(2+)</name>
        <dbReference type="ChEBI" id="CHEBI:18420"/>
    </ligand>
</feature>
<dbReference type="SUPFAM" id="SSF56214">
    <property type="entry name" value="4'-phosphopantetheinyl transferase"/>
    <property type="match status" value="2"/>
</dbReference>